<evidence type="ECO:0000313" key="1">
    <source>
        <dbReference type="EMBL" id="CBL00698.1"/>
    </source>
</evidence>
<dbReference type="PANTHER" id="PTHR45947">
    <property type="entry name" value="SULFOQUINOVOSYL TRANSFERASE SQD2"/>
    <property type="match status" value="1"/>
</dbReference>
<keyword evidence="1" id="KW-0808">Transferase</keyword>
<protein>
    <submittedName>
        <fullName evidence="1">Glycosyltransferase</fullName>
    </submittedName>
</protein>
<dbReference type="PATRIC" id="fig|657322.3.peg.1632"/>
<reference evidence="1 2" key="1">
    <citation type="submission" date="2010-03" db="EMBL/GenBank/DDBJ databases">
        <title>The genome sequence of Faecalibacterium prausnitzii SL3/3.</title>
        <authorList>
            <consortium name="metaHIT consortium -- http://www.metahit.eu/"/>
            <person name="Pajon A."/>
            <person name="Turner K."/>
            <person name="Parkhill J."/>
            <person name="Duncan S."/>
            <person name="Flint H."/>
        </authorList>
    </citation>
    <scope>NUCLEOTIDE SEQUENCE [LARGE SCALE GENOMIC DNA]</scope>
    <source>
        <strain evidence="1 2">SL3/3</strain>
    </source>
</reference>
<dbReference type="InterPro" id="IPR050194">
    <property type="entry name" value="Glycosyltransferase_grp1"/>
</dbReference>
<gene>
    <name evidence="1" type="ORF">FPR_02530</name>
</gene>
<dbReference type="SUPFAM" id="SSF53756">
    <property type="entry name" value="UDP-Glycosyltransferase/glycogen phosphorylase"/>
    <property type="match status" value="1"/>
</dbReference>
<dbReference type="AlphaFoldDB" id="D4K785"/>
<reference evidence="1 2" key="2">
    <citation type="submission" date="2010-03" db="EMBL/GenBank/DDBJ databases">
        <authorList>
            <person name="Pajon A."/>
        </authorList>
    </citation>
    <scope>NUCLEOTIDE SEQUENCE [LARGE SCALE GENOMIC DNA]</scope>
    <source>
        <strain evidence="1 2">SL3/3</strain>
    </source>
</reference>
<accession>D4K785</accession>
<dbReference type="EMBL" id="FP929046">
    <property type="protein sequence ID" value="CBL00698.1"/>
    <property type="molecule type" value="Genomic_DNA"/>
</dbReference>
<proteinExistence type="predicted"/>
<evidence type="ECO:0000313" key="2">
    <source>
        <dbReference type="Proteomes" id="UP000007059"/>
    </source>
</evidence>
<dbReference type="RefSeq" id="WP_015536655.1">
    <property type="nucleotide sequence ID" value="NC_021020.1"/>
</dbReference>
<dbReference type="Gene3D" id="3.40.50.2000">
    <property type="entry name" value="Glycogen Phosphorylase B"/>
    <property type="match status" value="2"/>
</dbReference>
<dbReference type="PANTHER" id="PTHR45947:SF3">
    <property type="entry name" value="SULFOQUINOVOSYL TRANSFERASE SQD2"/>
    <property type="match status" value="1"/>
</dbReference>
<dbReference type="KEGG" id="fpa:FPR_02530"/>
<dbReference type="CDD" id="cd03801">
    <property type="entry name" value="GT4_PimA-like"/>
    <property type="match status" value="1"/>
</dbReference>
<sequence length="357" mass="40993">MKKILMVTMSDHTSFQDGVFSMYENLKDRYKVTTLTIKNSDYPAPRNSDNLFIDAPKRPGITKDTFNVARIHQMMKMIRNTDFDVVYFESFHVWNYPIILYCKNKHIPVAHAINDVIPHAGDEHARINKTINNLTARLANRIILRSADGYNNALKQYPQYKDKLHKVDLWYSFPKYSKPKGKNVLFFGRMNRYKGIEYLLELVKRTPDIQYVVAGKADDSVKETIDALKKLPNVKLDEGVIPYDKMHDYFYNARCTILPYETATQSGVVLDAYKHSRPAVAFDVGALGEQIDDGVTGYLAKPGDVGQLETQLRKIIDMPNEQYEQMCMKSYQKGLDAYSAKSREREFLSAIGVEQGV</sequence>
<dbReference type="Pfam" id="PF13692">
    <property type="entry name" value="Glyco_trans_1_4"/>
    <property type="match status" value="1"/>
</dbReference>
<name>D4K785_9FIRM</name>
<dbReference type="HOGENOM" id="CLU_009583_6_2_9"/>
<organism evidence="1 2">
    <name type="scientific">Faecalibacterium prausnitzii SL3/3</name>
    <dbReference type="NCBI Taxonomy" id="657322"/>
    <lineage>
        <taxon>Bacteria</taxon>
        <taxon>Bacillati</taxon>
        <taxon>Bacillota</taxon>
        <taxon>Clostridia</taxon>
        <taxon>Eubacteriales</taxon>
        <taxon>Oscillospiraceae</taxon>
        <taxon>Faecalibacterium</taxon>
    </lineage>
</organism>
<dbReference type="Proteomes" id="UP000007059">
    <property type="component" value="Chromosome"/>
</dbReference>
<dbReference type="eggNOG" id="COG0438">
    <property type="taxonomic scope" value="Bacteria"/>
</dbReference>
<dbReference type="GO" id="GO:0016757">
    <property type="term" value="F:glycosyltransferase activity"/>
    <property type="evidence" value="ECO:0007669"/>
    <property type="project" value="TreeGrafter"/>
</dbReference>
<dbReference type="CAZy" id="GT4">
    <property type="family name" value="Glycosyltransferase Family 4"/>
</dbReference>